<gene>
    <name evidence="1" type="ORF">SAZU_8030</name>
</gene>
<dbReference type="EMBL" id="DF968533">
    <property type="protein sequence ID" value="GAP53149.1"/>
    <property type="molecule type" value="Genomic_DNA"/>
</dbReference>
<proteinExistence type="predicted"/>
<protein>
    <submittedName>
        <fullName evidence="1">Uncharacterized protein</fullName>
    </submittedName>
</protein>
<evidence type="ECO:0000313" key="1">
    <source>
        <dbReference type="EMBL" id="GAP53149.1"/>
    </source>
</evidence>
<evidence type="ECO:0000313" key="2">
    <source>
        <dbReference type="Proteomes" id="UP000053859"/>
    </source>
</evidence>
<sequence length="71" mass="8343">MWRSDAIVLFDWLMNTDLHAVPITHPARKQALVDMSARLEEVDVMESTEEEIATMKLFESYRDDISERQCQ</sequence>
<reference evidence="1" key="1">
    <citation type="journal article" date="2015" name="Genome Announc.">
        <title>Draft Genome Sequence of Thiostrepton-Producing Streptomyces azureus ATCC 14921.</title>
        <authorList>
            <person name="Sakihara K."/>
            <person name="Maeda J."/>
            <person name="Tashiro K."/>
            <person name="Fujino Y."/>
            <person name="Kuhara S."/>
            <person name="Ohshima T."/>
            <person name="Ogata S."/>
            <person name="Doi K."/>
        </authorList>
    </citation>
    <scope>NUCLEOTIDE SEQUENCE [LARGE SCALE GENOMIC DNA]</scope>
    <source>
        <strain evidence="1">ATCC14921</strain>
    </source>
</reference>
<dbReference type="Proteomes" id="UP000053859">
    <property type="component" value="Unassembled WGS sequence"/>
</dbReference>
<accession>A0A0K8Q081</accession>
<dbReference type="AlphaFoldDB" id="A0A0K8Q081"/>
<dbReference type="PATRIC" id="fig|146537.3.peg.8485"/>
<organism evidence="1 2">
    <name type="scientific">Streptomyces azureus</name>
    <dbReference type="NCBI Taxonomy" id="146537"/>
    <lineage>
        <taxon>Bacteria</taxon>
        <taxon>Bacillati</taxon>
        <taxon>Actinomycetota</taxon>
        <taxon>Actinomycetes</taxon>
        <taxon>Kitasatosporales</taxon>
        <taxon>Streptomycetaceae</taxon>
        <taxon>Streptomyces</taxon>
    </lineage>
</organism>
<name>A0A0K8Q081_STRAJ</name>
<keyword evidence="2" id="KW-1185">Reference proteome</keyword>